<dbReference type="GO" id="GO:0016020">
    <property type="term" value="C:membrane"/>
    <property type="evidence" value="ECO:0007669"/>
    <property type="project" value="UniProtKB-SubCell"/>
</dbReference>
<keyword evidence="5" id="KW-0808">Transferase</keyword>
<comment type="subcellular location">
    <subcellularLocation>
        <location evidence="2">Membrane</location>
        <topology evidence="2">Single-pass membrane protein</topology>
    </subcellularLocation>
</comment>
<dbReference type="AlphaFoldDB" id="A0A835D3I3"/>
<keyword evidence="11 15" id="KW-1133">Transmembrane helix</keyword>
<reference evidence="17 18" key="1">
    <citation type="submission" date="2020-04" db="EMBL/GenBank/DDBJ databases">
        <title>Plant Genome Project.</title>
        <authorList>
            <person name="Zhang R.-G."/>
        </authorList>
    </citation>
    <scope>NUCLEOTIDE SEQUENCE [LARGE SCALE GENOMIC DNA]</scope>
    <source>
        <strain evidence="17">YNK0</strain>
        <tissue evidence="17">Leaf</tissue>
    </source>
</reference>
<dbReference type="OrthoDB" id="9984778at2759"/>
<sequence length="284" mass="31663">MSTDPIHHHQGSNATASSITVILVISLLVFFFVLTFSFYFCRCFMEYMISSTWLLHRTPSGNPVAPQTASVPSGLDPSIVSSFPTFVYSAVKDLRQDTCGLECAVCLTEFEDEDVLRLLTVCNHVFHPECIDLWFGSHKTCPVCRKNLDPSEKSPEKSPIIQDMIPEVDEHEGHDPREETYSIVIKEEEEEGRGRNGTDADAREGRYEVERFSRSHSTGHSILFNGGEDHERFTLRLQENVKVSTTRGHSWTTSCITFGDFSSNVGKGGLGELSGFSGGDVTRV</sequence>
<feature type="transmembrane region" description="Helical" evidence="15">
    <location>
        <begin position="20"/>
        <end position="41"/>
    </location>
</feature>
<dbReference type="PANTHER" id="PTHR14155:SF521">
    <property type="entry name" value="RING-H2 FINGER PROTEIN ATL30"/>
    <property type="match status" value="1"/>
</dbReference>
<dbReference type="FunFam" id="3.30.40.10:FF:000187">
    <property type="entry name" value="E3 ubiquitin-protein ligase ATL6"/>
    <property type="match status" value="1"/>
</dbReference>
<dbReference type="InterPro" id="IPR001841">
    <property type="entry name" value="Znf_RING"/>
</dbReference>
<evidence type="ECO:0000256" key="13">
    <source>
        <dbReference type="ARBA" id="ARBA00024209"/>
    </source>
</evidence>
<keyword evidence="7" id="KW-0479">Metal-binding</keyword>
<dbReference type="Pfam" id="PF13639">
    <property type="entry name" value="zf-RING_2"/>
    <property type="match status" value="1"/>
</dbReference>
<comment type="similarity">
    <text evidence="13">Belongs to the RING-type zinc finger family. ATL subfamily.</text>
</comment>
<dbReference type="PANTHER" id="PTHR14155">
    <property type="entry name" value="RING FINGER DOMAIN-CONTAINING"/>
    <property type="match status" value="1"/>
</dbReference>
<evidence type="ECO:0000256" key="8">
    <source>
        <dbReference type="ARBA" id="ARBA00022771"/>
    </source>
</evidence>
<evidence type="ECO:0000256" key="3">
    <source>
        <dbReference type="ARBA" id="ARBA00004906"/>
    </source>
</evidence>
<comment type="caution">
    <text evidence="17">The sequence shown here is derived from an EMBL/GenBank/DDBJ whole genome shotgun (WGS) entry which is preliminary data.</text>
</comment>
<dbReference type="CDD" id="cd16461">
    <property type="entry name" value="RING-H2_EL5-like"/>
    <property type="match status" value="1"/>
</dbReference>
<evidence type="ECO:0000256" key="12">
    <source>
        <dbReference type="ARBA" id="ARBA00023136"/>
    </source>
</evidence>
<evidence type="ECO:0000256" key="9">
    <source>
        <dbReference type="ARBA" id="ARBA00022786"/>
    </source>
</evidence>
<keyword evidence="18" id="KW-1185">Reference proteome</keyword>
<name>A0A835D3I3_TETSI</name>
<dbReference type="InterPro" id="IPR053238">
    <property type="entry name" value="RING-H2_zinc_finger"/>
</dbReference>
<evidence type="ECO:0000256" key="6">
    <source>
        <dbReference type="ARBA" id="ARBA00022692"/>
    </source>
</evidence>
<proteinExistence type="inferred from homology"/>
<dbReference type="InterPro" id="IPR013083">
    <property type="entry name" value="Znf_RING/FYVE/PHD"/>
</dbReference>
<keyword evidence="10" id="KW-0862">Zinc</keyword>
<dbReference type="SUPFAM" id="SSF57850">
    <property type="entry name" value="RING/U-box"/>
    <property type="match status" value="1"/>
</dbReference>
<evidence type="ECO:0000256" key="11">
    <source>
        <dbReference type="ARBA" id="ARBA00022989"/>
    </source>
</evidence>
<feature type="domain" description="RING-type" evidence="16">
    <location>
        <begin position="103"/>
        <end position="145"/>
    </location>
</feature>
<evidence type="ECO:0000256" key="1">
    <source>
        <dbReference type="ARBA" id="ARBA00000900"/>
    </source>
</evidence>
<evidence type="ECO:0000256" key="5">
    <source>
        <dbReference type="ARBA" id="ARBA00022679"/>
    </source>
</evidence>
<dbReference type="EC" id="2.3.2.27" evidence="4"/>
<evidence type="ECO:0000313" key="18">
    <source>
        <dbReference type="Proteomes" id="UP000655225"/>
    </source>
</evidence>
<evidence type="ECO:0000256" key="10">
    <source>
        <dbReference type="ARBA" id="ARBA00022833"/>
    </source>
</evidence>
<evidence type="ECO:0000256" key="7">
    <source>
        <dbReference type="ARBA" id="ARBA00022723"/>
    </source>
</evidence>
<dbReference type="GO" id="GO:0061630">
    <property type="term" value="F:ubiquitin protein ligase activity"/>
    <property type="evidence" value="ECO:0007669"/>
    <property type="project" value="UniProtKB-EC"/>
</dbReference>
<dbReference type="SMART" id="SM00184">
    <property type="entry name" value="RING"/>
    <property type="match status" value="1"/>
</dbReference>
<keyword evidence="9" id="KW-0833">Ubl conjugation pathway</keyword>
<dbReference type="EMBL" id="JABCRI010000022">
    <property type="protein sequence ID" value="KAF8379063.1"/>
    <property type="molecule type" value="Genomic_DNA"/>
</dbReference>
<evidence type="ECO:0000256" key="15">
    <source>
        <dbReference type="SAM" id="Phobius"/>
    </source>
</evidence>
<dbReference type="OMA" id="WFESHRT"/>
<dbReference type="Gene3D" id="3.30.40.10">
    <property type="entry name" value="Zinc/RING finger domain, C3HC4 (zinc finger)"/>
    <property type="match status" value="1"/>
</dbReference>
<gene>
    <name evidence="17" type="ORF">HHK36_028490</name>
</gene>
<evidence type="ECO:0000256" key="4">
    <source>
        <dbReference type="ARBA" id="ARBA00012483"/>
    </source>
</evidence>
<dbReference type="GO" id="GO:0008270">
    <property type="term" value="F:zinc ion binding"/>
    <property type="evidence" value="ECO:0007669"/>
    <property type="project" value="UniProtKB-KW"/>
</dbReference>
<comment type="catalytic activity">
    <reaction evidence="1">
        <text>S-ubiquitinyl-[E2 ubiquitin-conjugating enzyme]-L-cysteine + [acceptor protein]-L-lysine = [E2 ubiquitin-conjugating enzyme]-L-cysteine + N(6)-ubiquitinyl-[acceptor protein]-L-lysine.</text>
        <dbReference type="EC" id="2.3.2.27"/>
    </reaction>
</comment>
<keyword evidence="8 14" id="KW-0863">Zinc-finger</keyword>
<protein>
    <recommendedName>
        <fullName evidence="4">RING-type E3 ubiquitin transferase</fullName>
        <ecNumber evidence="4">2.3.2.27</ecNumber>
    </recommendedName>
</protein>
<evidence type="ECO:0000256" key="2">
    <source>
        <dbReference type="ARBA" id="ARBA00004167"/>
    </source>
</evidence>
<evidence type="ECO:0000313" key="17">
    <source>
        <dbReference type="EMBL" id="KAF8379063.1"/>
    </source>
</evidence>
<evidence type="ECO:0000256" key="14">
    <source>
        <dbReference type="PROSITE-ProRule" id="PRU00175"/>
    </source>
</evidence>
<evidence type="ECO:0000259" key="16">
    <source>
        <dbReference type="PROSITE" id="PS50089"/>
    </source>
</evidence>
<dbReference type="PROSITE" id="PS50089">
    <property type="entry name" value="ZF_RING_2"/>
    <property type="match status" value="1"/>
</dbReference>
<organism evidence="17 18">
    <name type="scientific">Tetracentron sinense</name>
    <name type="common">Spur-leaf</name>
    <dbReference type="NCBI Taxonomy" id="13715"/>
    <lineage>
        <taxon>Eukaryota</taxon>
        <taxon>Viridiplantae</taxon>
        <taxon>Streptophyta</taxon>
        <taxon>Embryophyta</taxon>
        <taxon>Tracheophyta</taxon>
        <taxon>Spermatophyta</taxon>
        <taxon>Magnoliopsida</taxon>
        <taxon>Trochodendrales</taxon>
        <taxon>Trochodendraceae</taxon>
        <taxon>Tetracentron</taxon>
    </lineage>
</organism>
<comment type="pathway">
    <text evidence="3">Protein modification; protein ubiquitination.</text>
</comment>
<dbReference type="Proteomes" id="UP000655225">
    <property type="component" value="Unassembled WGS sequence"/>
</dbReference>
<keyword evidence="6 15" id="KW-0812">Transmembrane</keyword>
<keyword evidence="12 15" id="KW-0472">Membrane</keyword>
<accession>A0A835D3I3</accession>